<keyword evidence="3" id="KW-0804">Transcription</keyword>
<dbReference type="PANTHER" id="PTHR33204">
    <property type="entry name" value="TRANSCRIPTIONAL REGULATOR, MARR FAMILY"/>
    <property type="match status" value="1"/>
</dbReference>
<dbReference type="InterPro" id="IPR036390">
    <property type="entry name" value="WH_DNA-bd_sf"/>
</dbReference>
<keyword evidence="6" id="KW-1185">Reference proteome</keyword>
<name>A0A848L3Q9_9ACTN</name>
<reference evidence="5 6" key="1">
    <citation type="submission" date="2020-04" db="EMBL/GenBank/DDBJ databases">
        <title>Gordonia sp. nov. TBRC 11910.</title>
        <authorList>
            <person name="Suriyachadkun C."/>
        </authorList>
    </citation>
    <scope>NUCLEOTIDE SEQUENCE [LARGE SCALE GENOMIC DNA]</scope>
    <source>
        <strain evidence="5 6">TBRC 11910</strain>
    </source>
</reference>
<dbReference type="InterPro" id="IPR002577">
    <property type="entry name" value="HTH_HxlR"/>
</dbReference>
<keyword evidence="1" id="KW-0805">Transcription regulation</keyword>
<dbReference type="GO" id="GO:0003677">
    <property type="term" value="F:DNA binding"/>
    <property type="evidence" value="ECO:0007669"/>
    <property type="project" value="UniProtKB-KW"/>
</dbReference>
<organism evidence="5 6">
    <name type="scientific">Gordonia asplenii</name>
    <dbReference type="NCBI Taxonomy" id="2725283"/>
    <lineage>
        <taxon>Bacteria</taxon>
        <taxon>Bacillati</taxon>
        <taxon>Actinomycetota</taxon>
        <taxon>Actinomycetes</taxon>
        <taxon>Mycobacteriales</taxon>
        <taxon>Gordoniaceae</taxon>
        <taxon>Gordonia</taxon>
    </lineage>
</organism>
<evidence type="ECO:0000256" key="1">
    <source>
        <dbReference type="ARBA" id="ARBA00023015"/>
    </source>
</evidence>
<sequence>MRRTSFDNWPCSVARTMDVLGDSWTVLVLREVFYGFTRFDDIRRELGIARNTLSDRLARLVEADVLRRREYQSEPRRFEYVLTPKGADLWSVLLVITRWGDEWLADESGPPVTLRHTACGHDTRVAVVCEHCGEPVPIEESHVRMGPGYPEHLRRRPDIVARFAVGDSRGAPSDDTEN</sequence>
<dbReference type="AlphaFoldDB" id="A0A848L3Q9"/>
<dbReference type="SUPFAM" id="SSF46785">
    <property type="entry name" value="Winged helix' DNA-binding domain"/>
    <property type="match status" value="1"/>
</dbReference>
<gene>
    <name evidence="5" type="ORF">HH308_13750</name>
</gene>
<evidence type="ECO:0000256" key="3">
    <source>
        <dbReference type="ARBA" id="ARBA00023163"/>
    </source>
</evidence>
<comment type="caution">
    <text evidence="5">The sequence shown here is derived from an EMBL/GenBank/DDBJ whole genome shotgun (WGS) entry which is preliminary data.</text>
</comment>
<dbReference type="Proteomes" id="UP000550729">
    <property type="component" value="Unassembled WGS sequence"/>
</dbReference>
<dbReference type="RefSeq" id="WP_170194789.1">
    <property type="nucleotide sequence ID" value="NZ_JABBNB010000013.1"/>
</dbReference>
<dbReference type="Pfam" id="PF01638">
    <property type="entry name" value="HxlR"/>
    <property type="match status" value="1"/>
</dbReference>
<evidence type="ECO:0000259" key="4">
    <source>
        <dbReference type="PROSITE" id="PS51118"/>
    </source>
</evidence>
<keyword evidence="2" id="KW-0238">DNA-binding</keyword>
<evidence type="ECO:0000256" key="2">
    <source>
        <dbReference type="ARBA" id="ARBA00023125"/>
    </source>
</evidence>
<proteinExistence type="predicted"/>
<dbReference type="InterPro" id="IPR036388">
    <property type="entry name" value="WH-like_DNA-bd_sf"/>
</dbReference>
<feature type="domain" description="HTH hxlR-type" evidence="4">
    <location>
        <begin position="11"/>
        <end position="108"/>
    </location>
</feature>
<dbReference type="PROSITE" id="PS51118">
    <property type="entry name" value="HTH_HXLR"/>
    <property type="match status" value="1"/>
</dbReference>
<accession>A0A848L3Q9</accession>
<evidence type="ECO:0000313" key="5">
    <source>
        <dbReference type="EMBL" id="NMO02278.1"/>
    </source>
</evidence>
<evidence type="ECO:0000313" key="6">
    <source>
        <dbReference type="Proteomes" id="UP000550729"/>
    </source>
</evidence>
<dbReference type="EMBL" id="JABBNB010000013">
    <property type="protein sequence ID" value="NMO02278.1"/>
    <property type="molecule type" value="Genomic_DNA"/>
</dbReference>
<dbReference type="Gene3D" id="1.10.10.10">
    <property type="entry name" value="Winged helix-like DNA-binding domain superfamily/Winged helix DNA-binding domain"/>
    <property type="match status" value="1"/>
</dbReference>
<dbReference type="PANTHER" id="PTHR33204:SF36">
    <property type="entry name" value="TRANSCRIPTIONAL REGULATORY PROTEIN"/>
    <property type="match status" value="1"/>
</dbReference>
<protein>
    <submittedName>
        <fullName evidence="5">Helix-turn-helix transcriptional regulator</fullName>
    </submittedName>
</protein>